<dbReference type="PROSITE" id="PS50109">
    <property type="entry name" value="HIS_KIN"/>
    <property type="match status" value="1"/>
</dbReference>
<dbReference type="GO" id="GO:0004673">
    <property type="term" value="F:protein histidine kinase activity"/>
    <property type="evidence" value="ECO:0007669"/>
    <property type="project" value="UniProtKB-EC"/>
</dbReference>
<dbReference type="InterPro" id="IPR000700">
    <property type="entry name" value="PAS-assoc_C"/>
</dbReference>
<keyword evidence="3" id="KW-0597">Phosphoprotein</keyword>
<dbReference type="AlphaFoldDB" id="A0A5C5ZQH8"/>
<dbReference type="Gene3D" id="3.30.450.20">
    <property type="entry name" value="PAS domain"/>
    <property type="match status" value="1"/>
</dbReference>
<evidence type="ECO:0000256" key="5">
    <source>
        <dbReference type="ARBA" id="ARBA00022777"/>
    </source>
</evidence>
<dbReference type="InterPro" id="IPR000014">
    <property type="entry name" value="PAS"/>
</dbReference>
<dbReference type="InterPro" id="IPR004358">
    <property type="entry name" value="Sig_transdc_His_kin-like_C"/>
</dbReference>
<feature type="domain" description="PAC" evidence="8">
    <location>
        <begin position="74"/>
        <end position="126"/>
    </location>
</feature>
<evidence type="ECO:0000256" key="2">
    <source>
        <dbReference type="ARBA" id="ARBA00012438"/>
    </source>
</evidence>
<reference evidence="9 10" key="1">
    <citation type="submission" date="2019-02" db="EMBL/GenBank/DDBJ databases">
        <title>Deep-cultivation of Planctomycetes and their phenomic and genomic characterization uncovers novel biology.</title>
        <authorList>
            <person name="Wiegand S."/>
            <person name="Jogler M."/>
            <person name="Boedeker C."/>
            <person name="Pinto D."/>
            <person name="Vollmers J."/>
            <person name="Rivas-Marin E."/>
            <person name="Kohn T."/>
            <person name="Peeters S.H."/>
            <person name="Heuer A."/>
            <person name="Rast P."/>
            <person name="Oberbeckmann S."/>
            <person name="Bunk B."/>
            <person name="Jeske O."/>
            <person name="Meyerdierks A."/>
            <person name="Storesund J.E."/>
            <person name="Kallscheuer N."/>
            <person name="Luecker S."/>
            <person name="Lage O.M."/>
            <person name="Pohl T."/>
            <person name="Merkel B.J."/>
            <person name="Hornburger P."/>
            <person name="Mueller R.-W."/>
            <person name="Bruemmer F."/>
            <person name="Labrenz M."/>
            <person name="Spormann A.M."/>
            <person name="Op Den Camp H."/>
            <person name="Overmann J."/>
            <person name="Amann R."/>
            <person name="Jetten M.S.M."/>
            <person name="Mascher T."/>
            <person name="Medema M.H."/>
            <person name="Devos D.P."/>
            <person name="Kaster A.-K."/>
            <person name="Ovreas L."/>
            <person name="Rohde M."/>
            <person name="Galperin M.Y."/>
            <person name="Jogler C."/>
        </authorList>
    </citation>
    <scope>NUCLEOTIDE SEQUENCE [LARGE SCALE GENOMIC DNA]</scope>
    <source>
        <strain evidence="9 10">Mal64</strain>
    </source>
</reference>
<dbReference type="PROSITE" id="PS50112">
    <property type="entry name" value="PAS"/>
    <property type="match status" value="1"/>
</dbReference>
<dbReference type="InterPro" id="IPR013767">
    <property type="entry name" value="PAS_fold"/>
</dbReference>
<dbReference type="Pfam" id="PF02518">
    <property type="entry name" value="HATPase_c"/>
    <property type="match status" value="1"/>
</dbReference>
<dbReference type="CDD" id="cd00130">
    <property type="entry name" value="PAS"/>
    <property type="match status" value="1"/>
</dbReference>
<dbReference type="PRINTS" id="PR00344">
    <property type="entry name" value="BCTRLSENSOR"/>
</dbReference>
<dbReference type="EMBL" id="SJPQ01000001">
    <property type="protein sequence ID" value="TWT89709.1"/>
    <property type="molecule type" value="Genomic_DNA"/>
</dbReference>
<dbReference type="InterPro" id="IPR052162">
    <property type="entry name" value="Sensor_kinase/Photoreceptor"/>
</dbReference>
<protein>
    <recommendedName>
        <fullName evidence="2">histidine kinase</fullName>
        <ecNumber evidence="2">2.7.13.3</ecNumber>
    </recommendedName>
</protein>
<dbReference type="PANTHER" id="PTHR43304:SF1">
    <property type="entry name" value="PAC DOMAIN-CONTAINING PROTEIN"/>
    <property type="match status" value="1"/>
</dbReference>
<dbReference type="SMART" id="SM00387">
    <property type="entry name" value="HATPase_c"/>
    <property type="match status" value="1"/>
</dbReference>
<dbReference type="InterPro" id="IPR005467">
    <property type="entry name" value="His_kinase_dom"/>
</dbReference>
<evidence type="ECO:0000256" key="4">
    <source>
        <dbReference type="ARBA" id="ARBA00022679"/>
    </source>
</evidence>
<evidence type="ECO:0000313" key="9">
    <source>
        <dbReference type="EMBL" id="TWT89709.1"/>
    </source>
</evidence>
<dbReference type="InterPro" id="IPR036890">
    <property type="entry name" value="HATPase_C_sf"/>
</dbReference>
<proteinExistence type="predicted"/>
<comment type="catalytic activity">
    <reaction evidence="1">
        <text>ATP + protein L-histidine = ADP + protein N-phospho-L-histidine.</text>
        <dbReference type="EC" id="2.7.13.3"/>
    </reaction>
</comment>
<dbReference type="Gene3D" id="1.10.287.130">
    <property type="match status" value="1"/>
</dbReference>
<evidence type="ECO:0000259" key="6">
    <source>
        <dbReference type="PROSITE" id="PS50109"/>
    </source>
</evidence>
<sequence>MRFLVEQLTSDTLVFANDRQGRITYLSPSAEELIGFEPSQVIGQRYHDFLDLQHPLHQDLPERTAKRFSGDGAHEYIAPVRDADGCVRYFALKTTGRTDEHGRVVENVGFARDVTARQRAVEAASRASELIESGAPTDGRWEIPTLASAGNAELIHELSQPLFAIQNHLAIAENRLAFGASAVEDLSSSIGSAAASGDRAAELIRVYRDMFHGRHRPLVSVSLVSMIDASIQRCSDFVKQTGVKITRSVGPGCKRVEADRDRLGQVLDNLIRNAVQNVQSNQASRLRIAIDAALVGDRVEVVVADNGPGLAAAPTPLAKPASRGMGLGLSICATIVRAHGGRLWHTTNQPHGARFHFTLDPSHD</sequence>
<accession>A0A5C5ZQH8</accession>
<evidence type="ECO:0000259" key="8">
    <source>
        <dbReference type="PROSITE" id="PS50113"/>
    </source>
</evidence>
<dbReference type="PANTHER" id="PTHR43304">
    <property type="entry name" value="PHYTOCHROME-LIKE PROTEIN CPH1"/>
    <property type="match status" value="1"/>
</dbReference>
<dbReference type="NCBIfam" id="TIGR00229">
    <property type="entry name" value="sensory_box"/>
    <property type="match status" value="1"/>
</dbReference>
<dbReference type="SUPFAM" id="SSF55785">
    <property type="entry name" value="PYP-like sensor domain (PAS domain)"/>
    <property type="match status" value="1"/>
</dbReference>
<evidence type="ECO:0000256" key="3">
    <source>
        <dbReference type="ARBA" id="ARBA00022553"/>
    </source>
</evidence>
<dbReference type="RefSeq" id="WP_197525286.1">
    <property type="nucleotide sequence ID" value="NZ_SJPQ01000001.1"/>
</dbReference>
<organism evidence="9 10">
    <name type="scientific">Pseudobythopirellula maris</name>
    <dbReference type="NCBI Taxonomy" id="2527991"/>
    <lineage>
        <taxon>Bacteria</taxon>
        <taxon>Pseudomonadati</taxon>
        <taxon>Planctomycetota</taxon>
        <taxon>Planctomycetia</taxon>
        <taxon>Pirellulales</taxon>
        <taxon>Lacipirellulaceae</taxon>
        <taxon>Pseudobythopirellula</taxon>
    </lineage>
</organism>
<dbReference type="InterPro" id="IPR035965">
    <property type="entry name" value="PAS-like_dom_sf"/>
</dbReference>
<gene>
    <name evidence="9" type="primary">fixL</name>
    <name evidence="9" type="ORF">Mal64_00880</name>
</gene>
<dbReference type="Gene3D" id="3.30.565.10">
    <property type="entry name" value="Histidine kinase-like ATPase, C-terminal domain"/>
    <property type="match status" value="1"/>
</dbReference>
<dbReference type="Pfam" id="PF00989">
    <property type="entry name" value="PAS"/>
    <property type="match status" value="1"/>
</dbReference>
<evidence type="ECO:0000256" key="1">
    <source>
        <dbReference type="ARBA" id="ARBA00000085"/>
    </source>
</evidence>
<evidence type="ECO:0000259" key="7">
    <source>
        <dbReference type="PROSITE" id="PS50112"/>
    </source>
</evidence>
<dbReference type="EC" id="2.7.13.3" evidence="2"/>
<feature type="domain" description="Histidine kinase" evidence="6">
    <location>
        <begin position="153"/>
        <end position="363"/>
    </location>
</feature>
<keyword evidence="4 9" id="KW-0808">Transferase</keyword>
<dbReference type="PROSITE" id="PS50113">
    <property type="entry name" value="PAC"/>
    <property type="match status" value="1"/>
</dbReference>
<comment type="caution">
    <text evidence="9">The sequence shown here is derived from an EMBL/GenBank/DDBJ whole genome shotgun (WGS) entry which is preliminary data.</text>
</comment>
<keyword evidence="10" id="KW-1185">Reference proteome</keyword>
<dbReference type="Proteomes" id="UP000315440">
    <property type="component" value="Unassembled WGS sequence"/>
</dbReference>
<dbReference type="GO" id="GO:0006355">
    <property type="term" value="P:regulation of DNA-templated transcription"/>
    <property type="evidence" value="ECO:0007669"/>
    <property type="project" value="InterPro"/>
</dbReference>
<dbReference type="SUPFAM" id="SSF55874">
    <property type="entry name" value="ATPase domain of HSP90 chaperone/DNA topoisomerase II/histidine kinase"/>
    <property type="match status" value="1"/>
</dbReference>
<feature type="domain" description="PAS" evidence="7">
    <location>
        <begin position="1"/>
        <end position="55"/>
    </location>
</feature>
<keyword evidence="5" id="KW-0418">Kinase</keyword>
<dbReference type="InterPro" id="IPR003594">
    <property type="entry name" value="HATPase_dom"/>
</dbReference>
<evidence type="ECO:0000313" key="10">
    <source>
        <dbReference type="Proteomes" id="UP000315440"/>
    </source>
</evidence>
<name>A0A5C5ZQH8_9BACT</name>
<dbReference type="SMART" id="SM00091">
    <property type="entry name" value="PAS"/>
    <property type="match status" value="1"/>
</dbReference>